<comment type="similarity">
    <text evidence="2">Belongs to the bacterial ring-hydroxylating dioxygenase beta subunit family.</text>
</comment>
<dbReference type="SUPFAM" id="SSF54427">
    <property type="entry name" value="NTF2-like"/>
    <property type="match status" value="1"/>
</dbReference>
<sequence length="176" mass="20074">MTQQLIQAAPEVIRQGLVDTGTQQRLERFLALEAALMDNHEYDRWMALWHGDDVLYWVPCNSDDQDPSTGIAIIYDDRSRLLERMMRLKDKTAHAYRPLAKLVRSMSGIVPVAVEGNEIEVVATFVLGETRVGVQNIWMGRTIHRLVDTDDGLRIRSKKVLLLNNDDAMPNLTFLV</sequence>
<protein>
    <submittedName>
        <fullName evidence="6">Aromatic-ring-hydroxylating dioxygenase subunit beta</fullName>
    </submittedName>
</protein>
<dbReference type="Proteomes" id="UP001165524">
    <property type="component" value="Unassembled WGS sequence"/>
</dbReference>
<evidence type="ECO:0000313" key="6">
    <source>
        <dbReference type="EMBL" id="MCK0537237.1"/>
    </source>
</evidence>
<dbReference type="InterPro" id="IPR032710">
    <property type="entry name" value="NTF2-like_dom_sf"/>
</dbReference>
<gene>
    <name evidence="6" type="ORF">MU846_05885</name>
</gene>
<dbReference type="RefSeq" id="WP_246950221.1">
    <property type="nucleotide sequence ID" value="NZ_JALKII010000003.1"/>
</dbReference>
<evidence type="ECO:0000256" key="3">
    <source>
        <dbReference type="ARBA" id="ARBA00022797"/>
    </source>
</evidence>
<dbReference type="PANTHER" id="PTHR41534">
    <property type="entry name" value="BLR3401 PROTEIN"/>
    <property type="match status" value="1"/>
</dbReference>
<proteinExistence type="inferred from homology"/>
<organism evidence="6 7">
    <name type="scientific">Alcanivorax quisquiliarum</name>
    <dbReference type="NCBI Taxonomy" id="2933565"/>
    <lineage>
        <taxon>Bacteria</taxon>
        <taxon>Pseudomonadati</taxon>
        <taxon>Pseudomonadota</taxon>
        <taxon>Gammaproteobacteria</taxon>
        <taxon>Oceanospirillales</taxon>
        <taxon>Alcanivoracaceae</taxon>
        <taxon>Alcanivorax</taxon>
    </lineage>
</organism>
<evidence type="ECO:0000256" key="4">
    <source>
        <dbReference type="ARBA" id="ARBA00022964"/>
    </source>
</evidence>
<keyword evidence="7" id="KW-1185">Reference proteome</keyword>
<comment type="caution">
    <text evidence="6">The sequence shown here is derived from an EMBL/GenBank/DDBJ whole genome shotgun (WGS) entry which is preliminary data.</text>
</comment>
<keyword evidence="5" id="KW-0560">Oxidoreductase</keyword>
<dbReference type="EMBL" id="JALKII010000003">
    <property type="protein sequence ID" value="MCK0537237.1"/>
    <property type="molecule type" value="Genomic_DNA"/>
</dbReference>
<comment type="pathway">
    <text evidence="1">Aromatic compound metabolism.</text>
</comment>
<evidence type="ECO:0000313" key="7">
    <source>
        <dbReference type="Proteomes" id="UP001165524"/>
    </source>
</evidence>
<dbReference type="PANTHER" id="PTHR41534:SF2">
    <property type="entry name" value="3-PHENYLPROPIONATE_CINNAMIC ACID DIOXYGENASE SUBUNIT BETA"/>
    <property type="match status" value="1"/>
</dbReference>
<keyword evidence="4 6" id="KW-0223">Dioxygenase</keyword>
<keyword evidence="3" id="KW-0058">Aromatic hydrocarbons catabolism</keyword>
<evidence type="ECO:0000256" key="5">
    <source>
        <dbReference type="ARBA" id="ARBA00023002"/>
    </source>
</evidence>
<name>A0ABT0E6I7_9GAMM</name>
<dbReference type="Gene3D" id="3.10.450.50">
    <property type="match status" value="1"/>
</dbReference>
<dbReference type="GO" id="GO:0051213">
    <property type="term" value="F:dioxygenase activity"/>
    <property type="evidence" value="ECO:0007669"/>
    <property type="project" value="UniProtKB-KW"/>
</dbReference>
<reference evidence="6" key="1">
    <citation type="submission" date="2022-04" db="EMBL/GenBank/DDBJ databases">
        <title>Alcanivorax sp. CY1518 draft genome sequence.</title>
        <authorList>
            <person name="Zhao G."/>
            <person name="An M."/>
        </authorList>
    </citation>
    <scope>NUCLEOTIDE SEQUENCE</scope>
    <source>
        <strain evidence="6">CY1518</strain>
    </source>
</reference>
<dbReference type="Pfam" id="PF00866">
    <property type="entry name" value="Ring_hydroxyl_B"/>
    <property type="match status" value="1"/>
</dbReference>
<accession>A0ABT0E6I7</accession>
<dbReference type="CDD" id="cd00667">
    <property type="entry name" value="ring_hydroxylating_dioxygenases_beta"/>
    <property type="match status" value="1"/>
</dbReference>
<evidence type="ECO:0000256" key="2">
    <source>
        <dbReference type="ARBA" id="ARBA00009570"/>
    </source>
</evidence>
<evidence type="ECO:0000256" key="1">
    <source>
        <dbReference type="ARBA" id="ARBA00005211"/>
    </source>
</evidence>
<dbReference type="InterPro" id="IPR000391">
    <property type="entry name" value="Rng_hydr_dOase-bsu"/>
</dbReference>